<dbReference type="GO" id="GO:0005524">
    <property type="term" value="F:ATP binding"/>
    <property type="evidence" value="ECO:0007669"/>
    <property type="project" value="UniProtKB-KW"/>
</dbReference>
<evidence type="ECO:0000256" key="1">
    <source>
        <dbReference type="ARBA" id="ARBA00004651"/>
    </source>
</evidence>
<feature type="transmembrane region" description="Helical" evidence="9">
    <location>
        <begin position="52"/>
        <end position="71"/>
    </location>
</feature>
<keyword evidence="2" id="KW-1003">Cell membrane</keyword>
<dbReference type="PROSITE" id="PS50893">
    <property type="entry name" value="ABC_TRANSPORTER_2"/>
    <property type="match status" value="1"/>
</dbReference>
<feature type="transmembrane region" description="Helical" evidence="9">
    <location>
        <begin position="23"/>
        <end position="40"/>
    </location>
</feature>
<dbReference type="EMBL" id="CAFBNH010000002">
    <property type="protein sequence ID" value="CAB4937967.1"/>
    <property type="molecule type" value="Genomic_DNA"/>
</dbReference>
<dbReference type="Pfam" id="PF00005">
    <property type="entry name" value="ABC_tran"/>
    <property type="match status" value="1"/>
</dbReference>
<dbReference type="InterPro" id="IPR003593">
    <property type="entry name" value="AAA+_ATPase"/>
</dbReference>
<comment type="subcellular location">
    <subcellularLocation>
        <location evidence="1">Cell membrane</location>
        <topology evidence="1">Multi-pass membrane protein</topology>
    </subcellularLocation>
</comment>
<dbReference type="EMBL" id="CAEZZW010000002">
    <property type="protein sequence ID" value="CAB4776022.1"/>
    <property type="molecule type" value="Genomic_DNA"/>
</dbReference>
<dbReference type="GO" id="GO:0022857">
    <property type="term" value="F:transmembrane transporter activity"/>
    <property type="evidence" value="ECO:0007669"/>
    <property type="project" value="InterPro"/>
</dbReference>
<evidence type="ECO:0000256" key="5">
    <source>
        <dbReference type="ARBA" id="ARBA00022840"/>
    </source>
</evidence>
<dbReference type="Pfam" id="PF02653">
    <property type="entry name" value="BPD_transp_2"/>
    <property type="match status" value="1"/>
</dbReference>
<organism evidence="12">
    <name type="scientific">freshwater metagenome</name>
    <dbReference type="NCBI Taxonomy" id="449393"/>
    <lineage>
        <taxon>unclassified sequences</taxon>
        <taxon>metagenomes</taxon>
        <taxon>ecological metagenomes</taxon>
    </lineage>
</organism>
<evidence type="ECO:0000256" key="6">
    <source>
        <dbReference type="ARBA" id="ARBA00022989"/>
    </source>
</evidence>
<evidence type="ECO:0000256" key="9">
    <source>
        <dbReference type="SAM" id="Phobius"/>
    </source>
</evidence>
<feature type="region of interest" description="Disordered" evidence="8">
    <location>
        <begin position="331"/>
        <end position="353"/>
    </location>
</feature>
<evidence type="ECO:0000313" key="12">
    <source>
        <dbReference type="EMBL" id="CAB4686340.1"/>
    </source>
</evidence>
<dbReference type="AlphaFoldDB" id="A0A6J6NI26"/>
<evidence type="ECO:0000313" key="13">
    <source>
        <dbReference type="EMBL" id="CAB4717304.1"/>
    </source>
</evidence>
<dbReference type="EMBL" id="CAFBOC010000014">
    <property type="protein sequence ID" value="CAB4982332.1"/>
    <property type="molecule type" value="Genomic_DNA"/>
</dbReference>
<dbReference type="CDD" id="cd06579">
    <property type="entry name" value="TM_PBP1_transp_AraH_like"/>
    <property type="match status" value="1"/>
</dbReference>
<proteinExistence type="predicted"/>
<feature type="domain" description="ABC transporter" evidence="10">
    <location>
        <begin position="369"/>
        <end position="610"/>
    </location>
</feature>
<gene>
    <name evidence="12" type="ORF">UFOPK2510_00321</name>
    <name evidence="13" type="ORF">UFOPK2718_00206</name>
    <name evidence="14" type="ORF">UFOPK2936_00511</name>
    <name evidence="15" type="ORF">UFOPK3174_00367</name>
    <name evidence="16" type="ORF">UFOPK3328_00855</name>
    <name evidence="17" type="ORF">UFOPK3779_00316</name>
    <name evidence="18" type="ORF">UFOPK3913_01216</name>
    <name evidence="11" type="ORF">UFOPK4107_00159</name>
</gene>
<evidence type="ECO:0000313" key="15">
    <source>
        <dbReference type="EMBL" id="CAB4823368.1"/>
    </source>
</evidence>
<evidence type="ECO:0000313" key="14">
    <source>
        <dbReference type="EMBL" id="CAB4776022.1"/>
    </source>
</evidence>
<feature type="transmembrane region" description="Helical" evidence="9">
    <location>
        <begin position="168"/>
        <end position="191"/>
    </location>
</feature>
<dbReference type="EMBL" id="CAESAE010000001">
    <property type="protein sequence ID" value="CAB4330733.1"/>
    <property type="molecule type" value="Genomic_DNA"/>
</dbReference>
<evidence type="ECO:0000256" key="4">
    <source>
        <dbReference type="ARBA" id="ARBA00022741"/>
    </source>
</evidence>
<protein>
    <submittedName>
        <fullName evidence="12">Unannotated protein</fullName>
    </submittedName>
</protein>
<sequence>MNKRFQTKENKRFLIPGEPSKRLGLFLLCIGLIILFGSLYENFATVSNGITTLMNVASVLIAGIGSMMLLISGNVDLSIGSQMALIGVVTAKFAENNGNPVIAVIAGLACGSLLGLANGILVKTMKISPLIVTIGTASIFLGMAYWISGGRSVYGFSDAFISIGRGKTLGISHPVIVAMVLLVICGFWLLYSRAGLRLYAIGGSPIAAQLNGIKVDTTVVLLYVFNGFLMGVVSVLLTSRLGSGTPALGQKFELDVLTAVILGGVAFAGGSGHPIGIFIGVATIGILNAGLIFAGFEDYWQNIAKGLVLLMALGFDQFALYRNKQKIQLSTPEDDANADEAAERKANSSSDDEYGIGVARSGKFGDVVLSCEGLHLRYGSLLALTNGTFNVRKGEVVCLVGDNGAGKSTLIKLISGVFKADGGKIIYDGKEVNFQGPYDARAVGIETVYQDLAICPNLGVAHNMVLGAEPTKSFLGIFKLRDDRKALQMTKRRLESLGIDIKDLNRTISRLSGGQRQSVAIARAMKDDVKLAILDEPTAALGVTQTRNVLRIVRQAAESGAAVILISHDIRTVLAIADRVVVLRLGAVVHDGPATGITHTKLLHLMAGLVEK</sequence>
<feature type="transmembrane region" description="Helical" evidence="9">
    <location>
        <begin position="303"/>
        <end position="321"/>
    </location>
</feature>
<feature type="transmembrane region" description="Helical" evidence="9">
    <location>
        <begin position="101"/>
        <end position="121"/>
    </location>
</feature>
<dbReference type="EMBL" id="CAFABH010000004">
    <property type="protein sequence ID" value="CAB4823368.1"/>
    <property type="molecule type" value="Genomic_DNA"/>
</dbReference>
<dbReference type="PANTHER" id="PTHR32196">
    <property type="entry name" value="ABC TRANSPORTER PERMEASE PROTEIN YPHD-RELATED-RELATED"/>
    <property type="match status" value="1"/>
</dbReference>
<evidence type="ECO:0000313" key="17">
    <source>
        <dbReference type="EMBL" id="CAB4937967.1"/>
    </source>
</evidence>
<dbReference type="EMBL" id="CAEZYM010000002">
    <property type="protein sequence ID" value="CAB4717304.1"/>
    <property type="molecule type" value="Genomic_DNA"/>
</dbReference>
<evidence type="ECO:0000313" key="16">
    <source>
        <dbReference type="EMBL" id="CAB4867492.1"/>
    </source>
</evidence>
<dbReference type="InterPro" id="IPR001851">
    <property type="entry name" value="ABC_transp_permease"/>
</dbReference>
<dbReference type="GO" id="GO:0005886">
    <property type="term" value="C:plasma membrane"/>
    <property type="evidence" value="ECO:0007669"/>
    <property type="project" value="UniProtKB-SubCell"/>
</dbReference>
<keyword evidence="7 9" id="KW-0472">Membrane</keyword>
<keyword evidence="6 9" id="KW-1133">Transmembrane helix</keyword>
<accession>A0A6J6NI26</accession>
<evidence type="ECO:0000256" key="7">
    <source>
        <dbReference type="ARBA" id="ARBA00023136"/>
    </source>
</evidence>
<evidence type="ECO:0000313" key="18">
    <source>
        <dbReference type="EMBL" id="CAB4982332.1"/>
    </source>
</evidence>
<dbReference type="EMBL" id="CAEZXO010000002">
    <property type="protein sequence ID" value="CAB4686340.1"/>
    <property type="molecule type" value="Genomic_DNA"/>
</dbReference>
<evidence type="ECO:0000313" key="11">
    <source>
        <dbReference type="EMBL" id="CAB4330733.1"/>
    </source>
</evidence>
<feature type="transmembrane region" description="Helical" evidence="9">
    <location>
        <begin position="275"/>
        <end position="296"/>
    </location>
</feature>
<dbReference type="GO" id="GO:0016887">
    <property type="term" value="F:ATP hydrolysis activity"/>
    <property type="evidence" value="ECO:0007669"/>
    <property type="project" value="InterPro"/>
</dbReference>
<dbReference type="EMBL" id="CAFBLD010000005">
    <property type="protein sequence ID" value="CAB4867492.1"/>
    <property type="molecule type" value="Genomic_DNA"/>
</dbReference>
<dbReference type="Gene3D" id="3.40.50.300">
    <property type="entry name" value="P-loop containing nucleotide triphosphate hydrolases"/>
    <property type="match status" value="1"/>
</dbReference>
<keyword evidence="5" id="KW-0067">ATP-binding</keyword>
<dbReference type="CDD" id="cd03216">
    <property type="entry name" value="ABC_Carb_Monos_I"/>
    <property type="match status" value="1"/>
</dbReference>
<reference evidence="12" key="1">
    <citation type="submission" date="2020-05" db="EMBL/GenBank/DDBJ databases">
        <authorList>
            <person name="Chiriac C."/>
            <person name="Salcher M."/>
            <person name="Ghai R."/>
            <person name="Kavagutti S V."/>
        </authorList>
    </citation>
    <scope>NUCLEOTIDE SEQUENCE</scope>
</reference>
<evidence type="ECO:0000256" key="3">
    <source>
        <dbReference type="ARBA" id="ARBA00022692"/>
    </source>
</evidence>
<dbReference type="SMART" id="SM00382">
    <property type="entry name" value="AAA"/>
    <property type="match status" value="1"/>
</dbReference>
<keyword evidence="4" id="KW-0547">Nucleotide-binding</keyword>
<feature type="transmembrane region" description="Helical" evidence="9">
    <location>
        <begin position="220"/>
        <end position="240"/>
    </location>
</feature>
<dbReference type="InterPro" id="IPR003439">
    <property type="entry name" value="ABC_transporter-like_ATP-bd"/>
</dbReference>
<dbReference type="InterPro" id="IPR027417">
    <property type="entry name" value="P-loop_NTPase"/>
</dbReference>
<dbReference type="SUPFAM" id="SSF52540">
    <property type="entry name" value="P-loop containing nucleoside triphosphate hydrolases"/>
    <property type="match status" value="1"/>
</dbReference>
<name>A0A6J6NI26_9ZZZZ</name>
<keyword evidence="3 9" id="KW-0812">Transmembrane</keyword>
<evidence type="ECO:0000256" key="2">
    <source>
        <dbReference type="ARBA" id="ARBA00022475"/>
    </source>
</evidence>
<feature type="transmembrane region" description="Helical" evidence="9">
    <location>
        <begin position="127"/>
        <end position="147"/>
    </location>
</feature>
<evidence type="ECO:0000259" key="10">
    <source>
        <dbReference type="PROSITE" id="PS50893"/>
    </source>
</evidence>
<evidence type="ECO:0000256" key="8">
    <source>
        <dbReference type="SAM" id="MobiDB-lite"/>
    </source>
</evidence>